<organism evidence="2 3">
    <name type="scientific">Rangifer tarandus platyrhynchus</name>
    <name type="common">Svalbard reindeer</name>
    <dbReference type="NCBI Taxonomy" id="3082113"/>
    <lineage>
        <taxon>Eukaryota</taxon>
        <taxon>Metazoa</taxon>
        <taxon>Chordata</taxon>
        <taxon>Craniata</taxon>
        <taxon>Vertebrata</taxon>
        <taxon>Euteleostomi</taxon>
        <taxon>Mammalia</taxon>
        <taxon>Eutheria</taxon>
        <taxon>Laurasiatheria</taxon>
        <taxon>Artiodactyla</taxon>
        <taxon>Ruminantia</taxon>
        <taxon>Pecora</taxon>
        <taxon>Cervidae</taxon>
        <taxon>Odocoileinae</taxon>
        <taxon>Rangifer</taxon>
    </lineage>
</organism>
<proteinExistence type="predicted"/>
<accession>A0ABN8XV77</accession>
<name>A0ABN8XV77_RANTA</name>
<sequence>MRSVPACYPNVDLNTTERWFENFHFCNLLSFVKPRLERNLAAVCKSGTISLPTHSVGGDVEGTAQERREREGGGLRGARPPTGACGGSEPSVSARGFGSTYRNLRALEADPSAATETKGGDSDSCWRISQPIGTGSKELAVRSREAGIAITSSTGACQVQLRG</sequence>
<dbReference type="Proteomes" id="UP001176941">
    <property type="component" value="Chromosome 1"/>
</dbReference>
<feature type="compositionally biased region" description="Basic and acidic residues" evidence="1">
    <location>
        <begin position="64"/>
        <end position="73"/>
    </location>
</feature>
<feature type="region of interest" description="Disordered" evidence="1">
    <location>
        <begin position="55"/>
        <end position="96"/>
    </location>
</feature>
<protein>
    <submittedName>
        <fullName evidence="2">Uncharacterized protein</fullName>
    </submittedName>
</protein>
<gene>
    <name evidence="2" type="ORF">MRATA1EN1_LOCUS1065</name>
</gene>
<reference evidence="2" key="1">
    <citation type="submission" date="2023-04" db="EMBL/GenBank/DDBJ databases">
        <authorList>
            <consortium name="ELIXIR-Norway"/>
        </authorList>
    </citation>
    <scope>NUCLEOTIDE SEQUENCE [LARGE SCALE GENOMIC DNA]</scope>
</reference>
<dbReference type="EMBL" id="OX459937">
    <property type="protein sequence ID" value="CAI9152103.1"/>
    <property type="molecule type" value="Genomic_DNA"/>
</dbReference>
<keyword evidence="3" id="KW-1185">Reference proteome</keyword>
<evidence type="ECO:0000313" key="2">
    <source>
        <dbReference type="EMBL" id="CAI9152103.1"/>
    </source>
</evidence>
<evidence type="ECO:0000256" key="1">
    <source>
        <dbReference type="SAM" id="MobiDB-lite"/>
    </source>
</evidence>
<evidence type="ECO:0000313" key="3">
    <source>
        <dbReference type="Proteomes" id="UP001176941"/>
    </source>
</evidence>